<comment type="subcellular location">
    <subcellularLocation>
        <location evidence="1">Endomembrane system</location>
        <topology evidence="1">Multi-pass membrane protein</topology>
    </subcellularLocation>
</comment>
<evidence type="ECO:0000313" key="7">
    <source>
        <dbReference type="Proteomes" id="UP000186955"/>
    </source>
</evidence>
<evidence type="ECO:0000256" key="1">
    <source>
        <dbReference type="ARBA" id="ARBA00004127"/>
    </source>
</evidence>
<evidence type="ECO:0000256" key="4">
    <source>
        <dbReference type="ARBA" id="ARBA00023136"/>
    </source>
</evidence>
<name>A0A1Q5UCA9_9EURO</name>
<reference evidence="6 7" key="1">
    <citation type="submission" date="2016-10" db="EMBL/GenBank/DDBJ databases">
        <title>Genome sequence of the ascomycete fungus Penicillium subrubescens.</title>
        <authorList>
            <person name="De Vries R.P."/>
            <person name="Peng M."/>
            <person name="Dilokpimol A."/>
            <person name="Hilden K."/>
            <person name="Makela M.R."/>
            <person name="Grigoriev I."/>
            <person name="Riley R."/>
            <person name="Granchi Z."/>
        </authorList>
    </citation>
    <scope>NUCLEOTIDE SEQUENCE [LARGE SCALE GENOMIC DNA]</scope>
    <source>
        <strain evidence="6 7">CBS 132785</strain>
    </source>
</reference>
<keyword evidence="7" id="KW-1185">Reference proteome</keyword>
<dbReference type="PANTHER" id="PTHR10989:SF16">
    <property type="entry name" value="AT02829P-RELATED"/>
    <property type="match status" value="1"/>
</dbReference>
<organism evidence="6 7">
    <name type="scientific">Penicillium subrubescens</name>
    <dbReference type="NCBI Taxonomy" id="1316194"/>
    <lineage>
        <taxon>Eukaryota</taxon>
        <taxon>Fungi</taxon>
        <taxon>Dikarya</taxon>
        <taxon>Ascomycota</taxon>
        <taxon>Pezizomycotina</taxon>
        <taxon>Eurotiomycetes</taxon>
        <taxon>Eurotiomycetidae</taxon>
        <taxon>Eurotiales</taxon>
        <taxon>Aspergillaceae</taxon>
        <taxon>Penicillium</taxon>
    </lineage>
</organism>
<keyword evidence="2 5" id="KW-0812">Transmembrane</keyword>
<dbReference type="GO" id="GO:0012505">
    <property type="term" value="C:endomembrane system"/>
    <property type="evidence" value="ECO:0007669"/>
    <property type="project" value="UniProtKB-SubCell"/>
</dbReference>
<dbReference type="PANTHER" id="PTHR10989">
    <property type="entry name" value="ANDROGEN-INDUCED PROTEIN 1-RELATED"/>
    <property type="match status" value="1"/>
</dbReference>
<dbReference type="Proteomes" id="UP000186955">
    <property type="component" value="Unassembled WGS sequence"/>
</dbReference>
<feature type="transmembrane region" description="Helical" evidence="5">
    <location>
        <begin position="82"/>
        <end position="102"/>
    </location>
</feature>
<dbReference type="AlphaFoldDB" id="A0A1Q5UCA9"/>
<feature type="transmembrane region" description="Helical" evidence="5">
    <location>
        <begin position="19"/>
        <end position="38"/>
    </location>
</feature>
<keyword evidence="4 5" id="KW-0472">Membrane</keyword>
<feature type="transmembrane region" description="Helical" evidence="5">
    <location>
        <begin position="122"/>
        <end position="143"/>
    </location>
</feature>
<sequence length="177" mass="19812">MAFLADVTMSRRLFLIKNLMSVCCAPLEVLISVLYWGLRLIDERLVLPEWAVIPLHADLGFHAVPSIVMLVDLLLLSPPWTISALPSLGLSGTIAFGYWFWVEQCFSYNGWYPYPIFEQLSTFGRIGLFTMSAIVMALSTVTLKRLYGHVNGFGNDLPPQSRPGDIKKTEGVEVDCL</sequence>
<dbReference type="EMBL" id="MNBE01000391">
    <property type="protein sequence ID" value="OKP10099.1"/>
    <property type="molecule type" value="Genomic_DNA"/>
</dbReference>
<accession>A0A1Q5UCA9</accession>
<proteinExistence type="predicted"/>
<comment type="caution">
    <text evidence="6">The sequence shown here is derived from an EMBL/GenBank/DDBJ whole genome shotgun (WGS) entry which is preliminary data.</text>
</comment>
<evidence type="ECO:0000256" key="2">
    <source>
        <dbReference type="ARBA" id="ARBA00022692"/>
    </source>
</evidence>
<evidence type="ECO:0000313" key="6">
    <source>
        <dbReference type="EMBL" id="OKP10099.1"/>
    </source>
</evidence>
<dbReference type="InterPro" id="IPR006838">
    <property type="entry name" value="ADTRP_AIG1"/>
</dbReference>
<dbReference type="GO" id="GO:0016020">
    <property type="term" value="C:membrane"/>
    <property type="evidence" value="ECO:0007669"/>
    <property type="project" value="InterPro"/>
</dbReference>
<evidence type="ECO:0000256" key="5">
    <source>
        <dbReference type="SAM" id="Phobius"/>
    </source>
</evidence>
<evidence type="ECO:0000256" key="3">
    <source>
        <dbReference type="ARBA" id="ARBA00022989"/>
    </source>
</evidence>
<keyword evidence="3 5" id="KW-1133">Transmembrane helix</keyword>
<protein>
    <submittedName>
        <fullName evidence="6">UPF0641 membrane protein</fullName>
    </submittedName>
</protein>
<dbReference type="Pfam" id="PF04750">
    <property type="entry name" value="Far-17a_AIG1"/>
    <property type="match status" value="1"/>
</dbReference>
<gene>
    <name evidence="6" type="ORF">PENSUB_4453</name>
</gene>